<dbReference type="EMBL" id="JACRTB010000014">
    <property type="protein sequence ID" value="MBC8576690.1"/>
    <property type="molecule type" value="Genomic_DNA"/>
</dbReference>
<dbReference type="Gene3D" id="3.40.225.10">
    <property type="entry name" value="Class II aldolase/adducin N-terminal domain"/>
    <property type="match status" value="1"/>
</dbReference>
<evidence type="ECO:0000256" key="3">
    <source>
        <dbReference type="ARBA" id="ARBA00010037"/>
    </source>
</evidence>
<dbReference type="Proteomes" id="UP000658131">
    <property type="component" value="Unassembled WGS sequence"/>
</dbReference>
<dbReference type="InterPro" id="IPR050197">
    <property type="entry name" value="Aldolase_class_II_sugar_metab"/>
</dbReference>
<comment type="similarity">
    <text evidence="3">Belongs to the aldolase class II family. AraD/FucA subfamily.</text>
</comment>
<dbReference type="PANTHER" id="PTHR22789">
    <property type="entry name" value="FUCULOSE PHOSPHATE ALDOLASE"/>
    <property type="match status" value="1"/>
</dbReference>
<dbReference type="InterPro" id="IPR001303">
    <property type="entry name" value="Aldolase_II/adducin_N"/>
</dbReference>
<evidence type="ECO:0000259" key="7">
    <source>
        <dbReference type="SMART" id="SM01007"/>
    </source>
</evidence>
<evidence type="ECO:0000256" key="6">
    <source>
        <dbReference type="ARBA" id="ARBA00022833"/>
    </source>
</evidence>
<dbReference type="PANTHER" id="PTHR22789:SF8">
    <property type="entry name" value="L-RIBULOSE-5-PHOSPHATE 4-EPIMERASE SGBE"/>
    <property type="match status" value="1"/>
</dbReference>
<evidence type="ECO:0000313" key="8">
    <source>
        <dbReference type="EMBL" id="MBC8576690.1"/>
    </source>
</evidence>
<comment type="catalytic activity">
    <reaction evidence="1">
        <text>L-ribulose 5-phosphate = D-xylulose 5-phosphate</text>
        <dbReference type="Rhea" id="RHEA:22368"/>
        <dbReference type="ChEBI" id="CHEBI:57737"/>
        <dbReference type="ChEBI" id="CHEBI:58226"/>
        <dbReference type="EC" id="5.1.3.4"/>
    </reaction>
</comment>
<dbReference type="NCBIfam" id="NF006047">
    <property type="entry name" value="PRK08193.1"/>
    <property type="match status" value="1"/>
</dbReference>
<evidence type="ECO:0000256" key="1">
    <source>
        <dbReference type="ARBA" id="ARBA00001726"/>
    </source>
</evidence>
<sequence>MNLAELKKIVVEGNKELPRRDLVKYSWGNVSGIDRENKLIVIKPVGIPYDELTVENVSVVDLNGKILEGPLNPSVDLDIHRALYEHFPKANAIVHTHSTYATVLAQLRRDLPCFGTTHADYFAGPVPCVGELTREEVEGKYEWNTGMAIVRWFEEHHVDPAEVPAALSPFHGPFTWGSDVWDAVHKTVVLEEICKMAAAMYSIKDEPAPLPQYMLDRHYYRKHGANAYFTNDDYGSGTMIKR</sequence>
<dbReference type="RefSeq" id="WP_262400194.1">
    <property type="nucleotide sequence ID" value="NZ_JACRTB010000014.1"/>
</dbReference>
<accession>A0ABR7NJZ1</accession>
<evidence type="ECO:0000313" key="9">
    <source>
        <dbReference type="Proteomes" id="UP000658131"/>
    </source>
</evidence>
<dbReference type="InterPro" id="IPR036409">
    <property type="entry name" value="Aldolase_II/adducin_N_sf"/>
</dbReference>
<feature type="domain" description="Class II aldolase/adducin N-terminal" evidence="7">
    <location>
        <begin position="8"/>
        <end position="198"/>
    </location>
</feature>
<keyword evidence="9" id="KW-1185">Reference proteome</keyword>
<comment type="caution">
    <text evidence="8">The sequence shown here is derived from an EMBL/GenBank/DDBJ whole genome shotgun (WGS) entry which is preliminary data.</text>
</comment>
<organism evidence="8 9">
    <name type="scientific">Yanshouia hominis</name>
    <dbReference type="NCBI Taxonomy" id="2763673"/>
    <lineage>
        <taxon>Bacteria</taxon>
        <taxon>Bacillati</taxon>
        <taxon>Bacillota</taxon>
        <taxon>Clostridia</taxon>
        <taxon>Eubacteriales</taxon>
        <taxon>Oscillospiraceae</taxon>
        <taxon>Yanshouia</taxon>
    </lineage>
</organism>
<comment type="cofactor">
    <cofactor evidence="2">
        <name>Zn(2+)</name>
        <dbReference type="ChEBI" id="CHEBI:29105"/>
    </cofactor>
</comment>
<dbReference type="EC" id="5.1.3.4" evidence="4"/>
<protein>
    <recommendedName>
        <fullName evidence="4">L-ribulose-5-phosphate 4-epimerase</fullName>
        <ecNumber evidence="4">5.1.3.4</ecNumber>
    </recommendedName>
</protein>
<keyword evidence="5" id="KW-0479">Metal-binding</keyword>
<gene>
    <name evidence="8" type="primary">araD</name>
    <name evidence="8" type="ORF">H8717_09775</name>
</gene>
<reference evidence="8 9" key="1">
    <citation type="submission" date="2020-08" db="EMBL/GenBank/DDBJ databases">
        <title>Genome public.</title>
        <authorList>
            <person name="Liu C."/>
            <person name="Sun Q."/>
        </authorList>
    </citation>
    <scope>NUCLEOTIDE SEQUENCE [LARGE SCALE GENOMIC DNA]</scope>
    <source>
        <strain evidence="8 9">BX1</strain>
    </source>
</reference>
<dbReference type="Pfam" id="PF00596">
    <property type="entry name" value="Aldolase_II"/>
    <property type="match status" value="1"/>
</dbReference>
<dbReference type="SMART" id="SM01007">
    <property type="entry name" value="Aldolase_II"/>
    <property type="match status" value="1"/>
</dbReference>
<evidence type="ECO:0000256" key="5">
    <source>
        <dbReference type="ARBA" id="ARBA00022723"/>
    </source>
</evidence>
<keyword evidence="6" id="KW-0862">Zinc</keyword>
<proteinExistence type="inferred from homology"/>
<evidence type="ECO:0000256" key="4">
    <source>
        <dbReference type="ARBA" id="ARBA00013186"/>
    </source>
</evidence>
<dbReference type="SUPFAM" id="SSF53639">
    <property type="entry name" value="AraD/HMP-PK domain-like"/>
    <property type="match status" value="1"/>
</dbReference>
<name>A0ABR7NJZ1_9FIRM</name>
<evidence type="ECO:0000256" key="2">
    <source>
        <dbReference type="ARBA" id="ARBA00001947"/>
    </source>
</evidence>